<reference evidence="3 4" key="1">
    <citation type="submission" date="2023-07" db="EMBL/GenBank/DDBJ databases">
        <title>Sorghum-associated microbial communities from plants grown in Nebraska, USA.</title>
        <authorList>
            <person name="Schachtman D."/>
        </authorList>
    </citation>
    <scope>NUCLEOTIDE SEQUENCE [LARGE SCALE GENOMIC DNA]</scope>
    <source>
        <strain evidence="3 4">DS1607</strain>
    </source>
</reference>
<dbReference type="CDD" id="cd07012">
    <property type="entry name" value="PBP2_Bug_TTT"/>
    <property type="match status" value="1"/>
</dbReference>
<dbReference type="RefSeq" id="WP_307690665.1">
    <property type="nucleotide sequence ID" value="NZ_JAUSRO010000009.1"/>
</dbReference>
<name>A0ABT9S946_9BURK</name>
<organism evidence="3 4">
    <name type="scientific">Variovorax ginsengisoli</name>
    <dbReference type="NCBI Taxonomy" id="363844"/>
    <lineage>
        <taxon>Bacteria</taxon>
        <taxon>Pseudomonadati</taxon>
        <taxon>Pseudomonadota</taxon>
        <taxon>Betaproteobacteria</taxon>
        <taxon>Burkholderiales</taxon>
        <taxon>Comamonadaceae</taxon>
        <taxon>Variovorax</taxon>
    </lineage>
</organism>
<comment type="caution">
    <text evidence="3">The sequence shown here is derived from an EMBL/GenBank/DDBJ whole genome shotgun (WGS) entry which is preliminary data.</text>
</comment>
<sequence length="328" mass="34640">MSPSIRRRDLVIGGAALALLPGLAGAQPGPTVSFIVPQPAGNPTDAQARKMQPAMQKELGATLIVENLPGAGGSLGVRRLLTAAPETTPLLIGSQTEPILTPLAMLGARYKPEDLRMIGLVGTTPYVLVGRPGLHAANLSELMALARQSAGKELTLGHIGYGSMIHLLGEQWARKSALAITPVPYKGLPPMLQDLMGGQIDLSFLPLGGNIPTLIETGKVKAYGLTAETVSPRLPGVPTVKQGDKRLADFVYSTWAAVFVARGLPDAPTRRLHAAVATVLRDPEVVSYSQSNGVDVAEAMSLEQLEQFYAGQARLYQGLARELALQPQ</sequence>
<dbReference type="InterPro" id="IPR005064">
    <property type="entry name" value="BUG"/>
</dbReference>
<dbReference type="Pfam" id="PF03401">
    <property type="entry name" value="TctC"/>
    <property type="match status" value="1"/>
</dbReference>
<proteinExistence type="inferred from homology"/>
<keyword evidence="2" id="KW-0732">Signal</keyword>
<comment type="similarity">
    <text evidence="1">Belongs to the UPF0065 (bug) family.</text>
</comment>
<gene>
    <name evidence="3" type="ORF">J2W36_003145</name>
</gene>
<dbReference type="SUPFAM" id="SSF53850">
    <property type="entry name" value="Periplasmic binding protein-like II"/>
    <property type="match status" value="1"/>
</dbReference>
<dbReference type="EMBL" id="JAUSRO010000009">
    <property type="protein sequence ID" value="MDP9900879.1"/>
    <property type="molecule type" value="Genomic_DNA"/>
</dbReference>
<evidence type="ECO:0000256" key="2">
    <source>
        <dbReference type="SAM" id="SignalP"/>
    </source>
</evidence>
<accession>A0ABT9S946</accession>
<evidence type="ECO:0000313" key="3">
    <source>
        <dbReference type="EMBL" id="MDP9900879.1"/>
    </source>
</evidence>
<dbReference type="PANTHER" id="PTHR42928:SF5">
    <property type="entry name" value="BLR1237 PROTEIN"/>
    <property type="match status" value="1"/>
</dbReference>
<dbReference type="Proteomes" id="UP001226867">
    <property type="component" value="Unassembled WGS sequence"/>
</dbReference>
<dbReference type="Gene3D" id="3.40.190.150">
    <property type="entry name" value="Bordetella uptake gene, domain 1"/>
    <property type="match status" value="1"/>
</dbReference>
<keyword evidence="4" id="KW-1185">Reference proteome</keyword>
<protein>
    <submittedName>
        <fullName evidence="3">Tripartite-type tricarboxylate transporter receptor subunit TctC</fullName>
    </submittedName>
</protein>
<dbReference type="PANTHER" id="PTHR42928">
    <property type="entry name" value="TRICARBOXYLATE-BINDING PROTEIN"/>
    <property type="match status" value="1"/>
</dbReference>
<evidence type="ECO:0000256" key="1">
    <source>
        <dbReference type="ARBA" id="ARBA00006987"/>
    </source>
</evidence>
<dbReference type="InterPro" id="IPR042100">
    <property type="entry name" value="Bug_dom1"/>
</dbReference>
<keyword evidence="3" id="KW-0675">Receptor</keyword>
<feature type="signal peptide" evidence="2">
    <location>
        <begin position="1"/>
        <end position="26"/>
    </location>
</feature>
<feature type="chain" id="PRO_5046903466" evidence="2">
    <location>
        <begin position="27"/>
        <end position="328"/>
    </location>
</feature>
<evidence type="ECO:0000313" key="4">
    <source>
        <dbReference type="Proteomes" id="UP001226867"/>
    </source>
</evidence>
<dbReference type="Gene3D" id="3.40.190.10">
    <property type="entry name" value="Periplasmic binding protein-like II"/>
    <property type="match status" value="1"/>
</dbReference>